<sequence length="169" mass="18484">MVDNTDAEGRLILADALYLACNPAIFGKASNPLLVIDAATLTGAILSALGDRFTGLFVNEPAKRCFFDTHLEKAGKLSGDRFWQLPLDGSWPMSGSHIEGGCHLADLNNILVGSYAKHAGSSSAAQFLQVKLYILNKFLHVFIQIHIALFPKRCYHTVWTAVSSLLWSH</sequence>
<evidence type="ECO:0000313" key="6">
    <source>
        <dbReference type="EMBL" id="VEL27805.1"/>
    </source>
</evidence>
<dbReference type="Pfam" id="PF00883">
    <property type="entry name" value="Peptidase_M17"/>
    <property type="match status" value="1"/>
</dbReference>
<dbReference type="Gene3D" id="3.40.630.10">
    <property type="entry name" value="Zn peptidases"/>
    <property type="match status" value="1"/>
</dbReference>
<dbReference type="Proteomes" id="UP000784294">
    <property type="component" value="Unassembled WGS sequence"/>
</dbReference>
<dbReference type="PANTHER" id="PTHR11963">
    <property type="entry name" value="LEUCINE AMINOPEPTIDASE-RELATED"/>
    <property type="match status" value="1"/>
</dbReference>
<name>A0A448X4G3_9PLAT</name>
<dbReference type="InterPro" id="IPR011356">
    <property type="entry name" value="Leucine_aapep/pepB"/>
</dbReference>
<evidence type="ECO:0000256" key="4">
    <source>
        <dbReference type="ARBA" id="ARBA00022801"/>
    </source>
</evidence>
<dbReference type="AlphaFoldDB" id="A0A448X4G3"/>
<dbReference type="GO" id="GO:0030145">
    <property type="term" value="F:manganese ion binding"/>
    <property type="evidence" value="ECO:0007669"/>
    <property type="project" value="InterPro"/>
</dbReference>
<dbReference type="EMBL" id="CAAALY010089997">
    <property type="protein sequence ID" value="VEL27805.1"/>
    <property type="molecule type" value="Genomic_DNA"/>
</dbReference>
<evidence type="ECO:0000259" key="5">
    <source>
        <dbReference type="PROSITE" id="PS00631"/>
    </source>
</evidence>
<proteinExistence type="inferred from homology"/>
<dbReference type="GO" id="GO:0070006">
    <property type="term" value="F:metalloaminopeptidase activity"/>
    <property type="evidence" value="ECO:0007669"/>
    <property type="project" value="InterPro"/>
</dbReference>
<evidence type="ECO:0000256" key="3">
    <source>
        <dbReference type="ARBA" id="ARBA00022670"/>
    </source>
</evidence>
<comment type="similarity">
    <text evidence="1">Belongs to the peptidase M17 family.</text>
</comment>
<protein>
    <recommendedName>
        <fullName evidence="5">Cytosol aminopeptidase domain-containing protein</fullName>
    </recommendedName>
</protein>
<comment type="caution">
    <text evidence="6">The sequence shown here is derived from an EMBL/GenBank/DDBJ whole genome shotgun (WGS) entry which is preliminary data.</text>
</comment>
<dbReference type="OrthoDB" id="412814at2759"/>
<keyword evidence="7" id="KW-1185">Reference proteome</keyword>
<keyword evidence="3" id="KW-0645">Protease</keyword>
<dbReference type="InterPro" id="IPR000819">
    <property type="entry name" value="Peptidase_M17_C"/>
</dbReference>
<evidence type="ECO:0000256" key="2">
    <source>
        <dbReference type="ARBA" id="ARBA00022438"/>
    </source>
</evidence>
<dbReference type="SUPFAM" id="SSF53187">
    <property type="entry name" value="Zn-dependent exopeptidases"/>
    <property type="match status" value="1"/>
</dbReference>
<feature type="domain" description="Cytosol aminopeptidase" evidence="5">
    <location>
        <begin position="4"/>
        <end position="11"/>
    </location>
</feature>
<evidence type="ECO:0000313" key="7">
    <source>
        <dbReference type="Proteomes" id="UP000784294"/>
    </source>
</evidence>
<dbReference type="PROSITE" id="PS00631">
    <property type="entry name" value="CYTOSOL_AP"/>
    <property type="match status" value="1"/>
</dbReference>
<gene>
    <name evidence="6" type="ORF">PXEA_LOCUS21245</name>
</gene>
<organism evidence="6 7">
    <name type="scientific">Protopolystoma xenopodis</name>
    <dbReference type="NCBI Taxonomy" id="117903"/>
    <lineage>
        <taxon>Eukaryota</taxon>
        <taxon>Metazoa</taxon>
        <taxon>Spiralia</taxon>
        <taxon>Lophotrochozoa</taxon>
        <taxon>Platyhelminthes</taxon>
        <taxon>Monogenea</taxon>
        <taxon>Polyopisthocotylea</taxon>
        <taxon>Polystomatidea</taxon>
        <taxon>Polystomatidae</taxon>
        <taxon>Protopolystoma</taxon>
    </lineage>
</organism>
<dbReference type="GO" id="GO:0005737">
    <property type="term" value="C:cytoplasm"/>
    <property type="evidence" value="ECO:0007669"/>
    <property type="project" value="InterPro"/>
</dbReference>
<evidence type="ECO:0000256" key="1">
    <source>
        <dbReference type="ARBA" id="ARBA00009528"/>
    </source>
</evidence>
<dbReference type="PANTHER" id="PTHR11963:SF23">
    <property type="entry name" value="CYTOSOL AMINOPEPTIDASE"/>
    <property type="match status" value="1"/>
</dbReference>
<keyword evidence="2" id="KW-0031">Aminopeptidase</keyword>
<reference evidence="6" key="1">
    <citation type="submission" date="2018-11" db="EMBL/GenBank/DDBJ databases">
        <authorList>
            <consortium name="Pathogen Informatics"/>
        </authorList>
    </citation>
    <scope>NUCLEOTIDE SEQUENCE</scope>
</reference>
<keyword evidence="4" id="KW-0378">Hydrolase</keyword>
<accession>A0A448X4G3</accession>
<dbReference type="GO" id="GO:0006508">
    <property type="term" value="P:proteolysis"/>
    <property type="evidence" value="ECO:0007669"/>
    <property type="project" value="UniProtKB-KW"/>
</dbReference>